<evidence type="ECO:0000313" key="2">
    <source>
        <dbReference type="WBParaSite" id="ES5_v2.g11131.t1"/>
    </source>
</evidence>
<name>A0AC34F2A7_9BILA</name>
<organism evidence="1 2">
    <name type="scientific">Panagrolaimus sp. ES5</name>
    <dbReference type="NCBI Taxonomy" id="591445"/>
    <lineage>
        <taxon>Eukaryota</taxon>
        <taxon>Metazoa</taxon>
        <taxon>Ecdysozoa</taxon>
        <taxon>Nematoda</taxon>
        <taxon>Chromadorea</taxon>
        <taxon>Rhabditida</taxon>
        <taxon>Tylenchina</taxon>
        <taxon>Panagrolaimomorpha</taxon>
        <taxon>Panagrolaimoidea</taxon>
        <taxon>Panagrolaimidae</taxon>
        <taxon>Panagrolaimus</taxon>
    </lineage>
</organism>
<protein>
    <submittedName>
        <fullName evidence="2">Uncharacterized protein</fullName>
    </submittedName>
</protein>
<dbReference type="Proteomes" id="UP000887579">
    <property type="component" value="Unplaced"/>
</dbReference>
<dbReference type="WBParaSite" id="ES5_v2.g11131.t1">
    <property type="protein sequence ID" value="ES5_v2.g11131.t1"/>
    <property type="gene ID" value="ES5_v2.g11131"/>
</dbReference>
<sequence length="187" mass="21528">MFLIFESWVCTNELNNDLQEKENRIKIPEMMQFKASQKLLNPNGNETNIVKDQKALVKASNKQNTNFHLRFPVGAETLQRNMLSGRKPFMAAAFKYFPLASTVPGSMLRILKPFPRQVMAVRYASHGHSHEDANIERKLDNYRPGSDSYAYENPWPKLNSGRLDWLFQDGWRRPLAKDQGAKIVGLC</sequence>
<reference evidence="2" key="1">
    <citation type="submission" date="2022-11" db="UniProtKB">
        <authorList>
            <consortium name="WormBaseParasite"/>
        </authorList>
    </citation>
    <scope>IDENTIFICATION</scope>
</reference>
<proteinExistence type="predicted"/>
<accession>A0AC34F2A7</accession>
<evidence type="ECO:0000313" key="1">
    <source>
        <dbReference type="Proteomes" id="UP000887579"/>
    </source>
</evidence>